<dbReference type="SUPFAM" id="SSF88946">
    <property type="entry name" value="Sigma2 domain of RNA polymerase sigma factors"/>
    <property type="match status" value="1"/>
</dbReference>
<dbReference type="Pfam" id="PF08281">
    <property type="entry name" value="Sigma70_r4_2"/>
    <property type="match status" value="1"/>
</dbReference>
<evidence type="ECO:0000256" key="2">
    <source>
        <dbReference type="ARBA" id="ARBA00023015"/>
    </source>
</evidence>
<dbReference type="InterPro" id="IPR000792">
    <property type="entry name" value="Tscrpt_reg_LuxR_C"/>
</dbReference>
<dbReference type="AlphaFoldDB" id="A0A3D9L233"/>
<dbReference type="InterPro" id="IPR014327">
    <property type="entry name" value="RNA_pol_sigma70_bacteroid"/>
</dbReference>
<dbReference type="Pfam" id="PF04542">
    <property type="entry name" value="Sigma70_r2"/>
    <property type="match status" value="1"/>
</dbReference>
<reference evidence="6 7" key="1">
    <citation type="submission" date="2018-07" db="EMBL/GenBank/DDBJ databases">
        <title>Genomic Encyclopedia of Type Strains, Phase IV (KMG-IV): sequencing the most valuable type-strain genomes for metagenomic binning, comparative biology and taxonomic classification.</title>
        <authorList>
            <person name="Goeker M."/>
        </authorList>
    </citation>
    <scope>NUCLEOTIDE SEQUENCE [LARGE SCALE GENOMIC DNA]</scope>
    <source>
        <strain evidence="6 7">DSM 4134</strain>
    </source>
</reference>
<evidence type="ECO:0000256" key="1">
    <source>
        <dbReference type="ARBA" id="ARBA00010641"/>
    </source>
</evidence>
<dbReference type="PANTHER" id="PTHR43133:SF46">
    <property type="entry name" value="RNA POLYMERASE SIGMA-70 FACTOR ECF SUBFAMILY"/>
    <property type="match status" value="1"/>
</dbReference>
<sequence>MPKMKNVSDEALIPLIASSNSVAFKELFNRYWDRLYRRAFGILRDEAAAADLTQNVFMDLWERRGTVFIENVSAYLFQALRYQAAKHIDRMKFPQETLEVLKEYAVPDSIEEELYGKELELRLGASIEALPERCKEIFKMSREQHLSTRQIAEKLNLSEHTVETQIKRALKKLKATVSLLWALLHVI</sequence>
<dbReference type="InterPro" id="IPR036388">
    <property type="entry name" value="WH-like_DNA-bd_sf"/>
</dbReference>
<dbReference type="SUPFAM" id="SSF88659">
    <property type="entry name" value="Sigma3 and sigma4 domains of RNA polymerase sigma factors"/>
    <property type="match status" value="1"/>
</dbReference>
<keyword evidence="7" id="KW-1185">Reference proteome</keyword>
<comment type="caution">
    <text evidence="6">The sequence shown here is derived from an EMBL/GenBank/DDBJ whole genome shotgun (WGS) entry which is preliminary data.</text>
</comment>
<organism evidence="6 7">
    <name type="scientific">Marinoscillum furvescens DSM 4134</name>
    <dbReference type="NCBI Taxonomy" id="1122208"/>
    <lineage>
        <taxon>Bacteria</taxon>
        <taxon>Pseudomonadati</taxon>
        <taxon>Bacteroidota</taxon>
        <taxon>Cytophagia</taxon>
        <taxon>Cytophagales</taxon>
        <taxon>Reichenbachiellaceae</taxon>
        <taxon>Marinoscillum</taxon>
    </lineage>
</organism>
<evidence type="ECO:0000313" key="7">
    <source>
        <dbReference type="Proteomes" id="UP000256779"/>
    </source>
</evidence>
<accession>A0A3D9L233</accession>
<evidence type="ECO:0000256" key="3">
    <source>
        <dbReference type="ARBA" id="ARBA00023082"/>
    </source>
</evidence>
<proteinExistence type="inferred from homology"/>
<dbReference type="InterPro" id="IPR039425">
    <property type="entry name" value="RNA_pol_sigma-70-like"/>
</dbReference>
<dbReference type="CDD" id="cd06171">
    <property type="entry name" value="Sigma70_r4"/>
    <property type="match status" value="1"/>
</dbReference>
<dbReference type="SMART" id="SM00421">
    <property type="entry name" value="HTH_LUXR"/>
    <property type="match status" value="1"/>
</dbReference>
<dbReference type="NCBIfam" id="TIGR02937">
    <property type="entry name" value="sigma70-ECF"/>
    <property type="match status" value="1"/>
</dbReference>
<evidence type="ECO:0000259" key="5">
    <source>
        <dbReference type="SMART" id="SM00421"/>
    </source>
</evidence>
<dbReference type="Proteomes" id="UP000256779">
    <property type="component" value="Unassembled WGS sequence"/>
</dbReference>
<dbReference type="GO" id="GO:0006352">
    <property type="term" value="P:DNA-templated transcription initiation"/>
    <property type="evidence" value="ECO:0007669"/>
    <property type="project" value="InterPro"/>
</dbReference>
<dbReference type="OrthoDB" id="679904at2"/>
<protein>
    <submittedName>
        <fullName evidence="6">RNA polymerase sigma-70 factor (ECF subfamily)</fullName>
    </submittedName>
</protein>
<dbReference type="GO" id="GO:0016987">
    <property type="term" value="F:sigma factor activity"/>
    <property type="evidence" value="ECO:0007669"/>
    <property type="project" value="UniProtKB-KW"/>
</dbReference>
<gene>
    <name evidence="6" type="ORF">C7460_11430</name>
</gene>
<keyword evidence="3" id="KW-0731">Sigma factor</keyword>
<dbReference type="GO" id="GO:0003677">
    <property type="term" value="F:DNA binding"/>
    <property type="evidence" value="ECO:0007669"/>
    <property type="project" value="InterPro"/>
</dbReference>
<keyword evidence="2" id="KW-0805">Transcription regulation</keyword>
<dbReference type="NCBIfam" id="TIGR02985">
    <property type="entry name" value="Sig70_bacteroi1"/>
    <property type="match status" value="1"/>
</dbReference>
<dbReference type="PANTHER" id="PTHR43133">
    <property type="entry name" value="RNA POLYMERASE ECF-TYPE SIGMA FACTO"/>
    <property type="match status" value="1"/>
</dbReference>
<dbReference type="InterPro" id="IPR013325">
    <property type="entry name" value="RNA_pol_sigma_r2"/>
</dbReference>
<dbReference type="InterPro" id="IPR014284">
    <property type="entry name" value="RNA_pol_sigma-70_dom"/>
</dbReference>
<dbReference type="EMBL" id="QREG01000014">
    <property type="protein sequence ID" value="RED96572.1"/>
    <property type="molecule type" value="Genomic_DNA"/>
</dbReference>
<feature type="domain" description="HTH luxR-type" evidence="5">
    <location>
        <begin position="127"/>
        <end position="184"/>
    </location>
</feature>
<evidence type="ECO:0000313" key="6">
    <source>
        <dbReference type="EMBL" id="RED96572.1"/>
    </source>
</evidence>
<dbReference type="InterPro" id="IPR013249">
    <property type="entry name" value="RNA_pol_sigma70_r4_t2"/>
</dbReference>
<dbReference type="Gene3D" id="1.10.1740.10">
    <property type="match status" value="1"/>
</dbReference>
<dbReference type="Gene3D" id="1.10.10.10">
    <property type="entry name" value="Winged helix-like DNA-binding domain superfamily/Winged helix DNA-binding domain"/>
    <property type="match status" value="1"/>
</dbReference>
<name>A0A3D9L233_MARFU</name>
<dbReference type="InterPro" id="IPR013324">
    <property type="entry name" value="RNA_pol_sigma_r3/r4-like"/>
</dbReference>
<keyword evidence="4" id="KW-0804">Transcription</keyword>
<comment type="similarity">
    <text evidence="1">Belongs to the sigma-70 factor family. ECF subfamily.</text>
</comment>
<dbReference type="InterPro" id="IPR007627">
    <property type="entry name" value="RNA_pol_sigma70_r2"/>
</dbReference>
<evidence type="ECO:0000256" key="4">
    <source>
        <dbReference type="ARBA" id="ARBA00023163"/>
    </source>
</evidence>